<dbReference type="STRING" id="1805146.AUJ27_03995"/>
<dbReference type="Pfam" id="PF03772">
    <property type="entry name" value="Competence"/>
    <property type="match status" value="1"/>
</dbReference>
<evidence type="ECO:0000256" key="3">
    <source>
        <dbReference type="ARBA" id="ARBA00022692"/>
    </source>
</evidence>
<keyword evidence="3 6" id="KW-0812">Transmembrane</keyword>
<reference evidence="9 10" key="1">
    <citation type="journal article" date="2016" name="Environ. Microbiol.">
        <title>Genomic resolution of a cold subsurface aquifer community provides metabolic insights for novel microbes adapted to high CO concentrations.</title>
        <authorList>
            <person name="Probst A.J."/>
            <person name="Castelle C.J."/>
            <person name="Singh A."/>
            <person name="Brown C.T."/>
            <person name="Anantharaman K."/>
            <person name="Sharon I."/>
            <person name="Hug L.A."/>
            <person name="Burstein D."/>
            <person name="Emerson J.B."/>
            <person name="Thomas B.C."/>
            <person name="Banfield J.F."/>
        </authorList>
    </citation>
    <scope>NUCLEOTIDE SEQUENCE [LARGE SCALE GENOMIC DNA]</scope>
    <source>
        <strain evidence="9">CG1_02_37_44</strain>
    </source>
</reference>
<evidence type="ECO:0000256" key="1">
    <source>
        <dbReference type="ARBA" id="ARBA00004651"/>
    </source>
</evidence>
<dbReference type="AlphaFoldDB" id="A0A1J4T6U6"/>
<evidence type="ECO:0000259" key="8">
    <source>
        <dbReference type="Pfam" id="PF13567"/>
    </source>
</evidence>
<name>A0A1J4T6U6_9BACT</name>
<dbReference type="InterPro" id="IPR052159">
    <property type="entry name" value="Competence_DNA_uptake"/>
</dbReference>
<accession>A0A1J4T6U6</accession>
<evidence type="ECO:0008006" key="11">
    <source>
        <dbReference type="Google" id="ProtNLM"/>
    </source>
</evidence>
<feature type="transmembrane region" description="Helical" evidence="6">
    <location>
        <begin position="344"/>
        <end position="361"/>
    </location>
</feature>
<feature type="transmembrane region" description="Helical" evidence="6">
    <location>
        <begin position="35"/>
        <end position="54"/>
    </location>
</feature>
<dbReference type="GO" id="GO:0005886">
    <property type="term" value="C:plasma membrane"/>
    <property type="evidence" value="ECO:0007669"/>
    <property type="project" value="UniProtKB-SubCell"/>
</dbReference>
<keyword evidence="2" id="KW-1003">Cell membrane</keyword>
<feature type="transmembrane region" description="Helical" evidence="6">
    <location>
        <begin position="278"/>
        <end position="300"/>
    </location>
</feature>
<evidence type="ECO:0000256" key="5">
    <source>
        <dbReference type="ARBA" id="ARBA00023136"/>
    </source>
</evidence>
<evidence type="ECO:0000256" key="6">
    <source>
        <dbReference type="SAM" id="Phobius"/>
    </source>
</evidence>
<dbReference type="PANTHER" id="PTHR30619">
    <property type="entry name" value="DNA INTERNALIZATION/COMPETENCE PROTEIN COMEC/REC2"/>
    <property type="match status" value="1"/>
</dbReference>
<dbReference type="NCBIfam" id="TIGR00360">
    <property type="entry name" value="ComEC_N-term"/>
    <property type="match status" value="1"/>
</dbReference>
<dbReference type="Pfam" id="PF13567">
    <property type="entry name" value="DUF4131"/>
    <property type="match status" value="1"/>
</dbReference>
<proteinExistence type="predicted"/>
<evidence type="ECO:0000256" key="2">
    <source>
        <dbReference type="ARBA" id="ARBA00022475"/>
    </source>
</evidence>
<feature type="domain" description="DUF4131" evidence="8">
    <location>
        <begin position="38"/>
        <end position="185"/>
    </location>
</feature>
<keyword evidence="4 6" id="KW-1133">Transmembrane helix</keyword>
<protein>
    <recommendedName>
        <fullName evidence="11">ComEC/Rec2-related protein domain-containing protein</fullName>
    </recommendedName>
</protein>
<feature type="transmembrane region" description="Helical" evidence="6">
    <location>
        <begin position="472"/>
        <end position="494"/>
    </location>
</feature>
<feature type="transmembrane region" description="Helical" evidence="6">
    <location>
        <begin position="440"/>
        <end position="460"/>
    </location>
</feature>
<keyword evidence="5 6" id="KW-0472">Membrane</keyword>
<evidence type="ECO:0000259" key="7">
    <source>
        <dbReference type="Pfam" id="PF03772"/>
    </source>
</evidence>
<evidence type="ECO:0000313" key="9">
    <source>
        <dbReference type="EMBL" id="OIO06557.1"/>
    </source>
</evidence>
<dbReference type="Proteomes" id="UP000183192">
    <property type="component" value="Unassembled WGS sequence"/>
</dbReference>
<feature type="transmembrane region" description="Helical" evidence="6">
    <location>
        <begin position="381"/>
        <end position="400"/>
    </location>
</feature>
<comment type="caution">
    <text evidence="9">The sequence shown here is derived from an EMBL/GenBank/DDBJ whole genome shotgun (WGS) entry which is preliminary data.</text>
</comment>
<dbReference type="EMBL" id="MNUU01000075">
    <property type="protein sequence ID" value="OIO06557.1"/>
    <property type="molecule type" value="Genomic_DNA"/>
</dbReference>
<organism evidence="9 10">
    <name type="scientific">Candidatus Falkowbacteria bacterium CG1_02_37_44</name>
    <dbReference type="NCBI Taxonomy" id="1805146"/>
    <lineage>
        <taxon>Bacteria</taxon>
        <taxon>Candidatus Falkowiibacteriota</taxon>
    </lineage>
</organism>
<evidence type="ECO:0000256" key="4">
    <source>
        <dbReference type="ARBA" id="ARBA00022989"/>
    </source>
</evidence>
<dbReference type="InterPro" id="IPR025405">
    <property type="entry name" value="DUF4131"/>
</dbReference>
<feature type="domain" description="ComEC/Rec2-related protein" evidence="7">
    <location>
        <begin position="225"/>
        <end position="490"/>
    </location>
</feature>
<sequence>MAYDLSKAKVFFASCLFFIISTGLASFLPVKILHYNLAWFAGLIIFTVLLILFWQNKPIRLIFWVGLVLFLAVWRFGLALPIDTPDKIWHYNGQEINITGLVVKEPDVRNNNVKYEVETQNFASLQRNIGGKILITTNLYPRYNYGDELEIKCQLEQPEEFNDFSYDRYLAKYDIYSVCYYPEIIRTDSGRGNWFYKNIFILKDKLRLILDSGLAEPEAGLAQALILGDKRDISQDIKDDFSQAGISHLLAISGLHISIIGALVMSFLLGIGLWRQQAFWLASLFLFFYIILIGAPASALRAGLMGFLALLALNSGRLNRLTNSVMFAGAALLFVNPKMLRDDIGFQLSFLAVIGIIYIYPVIDRWLDKIELPKLRGIRDIIAITISAQVLALPIIAYNFSIISLISPLANLLILWTLPFIMIAMLIGLLLSFFLPAFSFIFFLPAGLLIKYIIIIADKLTEIPYAYIKLDYLNFFWIVLYYLIIIGFMVRYSYNNK</sequence>
<feature type="transmembrane region" description="Helical" evidence="6">
    <location>
        <begin position="412"/>
        <end position="434"/>
    </location>
</feature>
<gene>
    <name evidence="9" type="ORF">AUJ27_03995</name>
</gene>
<comment type="subcellular location">
    <subcellularLocation>
        <location evidence="1">Cell membrane</location>
        <topology evidence="1">Multi-pass membrane protein</topology>
    </subcellularLocation>
</comment>
<dbReference type="InterPro" id="IPR004477">
    <property type="entry name" value="ComEC_N"/>
</dbReference>
<feature type="transmembrane region" description="Helical" evidence="6">
    <location>
        <begin position="249"/>
        <end position="271"/>
    </location>
</feature>
<dbReference type="PANTHER" id="PTHR30619:SF7">
    <property type="entry name" value="BETA-LACTAMASE DOMAIN PROTEIN"/>
    <property type="match status" value="1"/>
</dbReference>
<evidence type="ECO:0000313" key="10">
    <source>
        <dbReference type="Proteomes" id="UP000183192"/>
    </source>
</evidence>
<feature type="transmembrane region" description="Helical" evidence="6">
    <location>
        <begin position="61"/>
        <end position="82"/>
    </location>
</feature>